<keyword evidence="2" id="KW-1133">Transmembrane helix</keyword>
<keyword evidence="2" id="KW-0472">Membrane</keyword>
<keyword evidence="3" id="KW-0732">Signal</keyword>
<evidence type="ECO:0000313" key="5">
    <source>
        <dbReference type="Proteomes" id="UP000777482"/>
    </source>
</evidence>
<feature type="region of interest" description="Disordered" evidence="1">
    <location>
        <begin position="161"/>
        <end position="191"/>
    </location>
</feature>
<sequence length="642" mass="67990">MRPLSPIPVYLVLFLPLAYARTTFYEADSSQVVFEPAAAWQRDQREEGTIRTTDAKSETSLSFAFAGEQISLYGLASSSFIVTIDGREQPSIEESRSPAANSSSYSRIYLANRLNQHTNHSLSLTLPSSSGSLLISTIGVSYATASGLVPALLPPSAVDAAHTNTNARPSRSAAPTSTAAASNMSSEKQDGAKGGVIAGGVVGALLSLGLVVTIVAILVRRRNAQRSARRPTIRGPIAMRQSVASSLFGAFGGGSNPPGDFNSSPLAGAHLSHPYASSTSTGPNWVNRLARASSWKRKAERLPETRRFYGVGEAAEVEMPSQPPPCVPLPSVPLEATREMEERWRTVGPTLSLDRQLPPPPAPPSTVQVYGHAVSDFGQEDPNHSFSRLADGSDDSYVVIPYPRACVLDGAQSPAWSVAAHSLRNPFGSSETNVSVSHEPHESHGSLGSAEGAFIRQAHPISVFEESPVRFEPPSAGGDTAAASAQPIPVRSSSKRDLVSTHCAGPEGAVSMSVVDEPAGGLARQPSVVRPNAASPLTAPDHEAPVSGRERQEPSPLRGRPQSSAAVVEETAAGDGAGHHHSHRRQRSGQPRSRSRSHSAGEEDRPNFFAARESIPRYSTERDPRRVPTTPGGSARFGERVP</sequence>
<feature type="region of interest" description="Disordered" evidence="1">
    <location>
        <begin position="521"/>
        <end position="642"/>
    </location>
</feature>
<dbReference type="Proteomes" id="UP000777482">
    <property type="component" value="Unassembled WGS sequence"/>
</dbReference>
<feature type="transmembrane region" description="Helical" evidence="2">
    <location>
        <begin position="196"/>
        <end position="219"/>
    </location>
</feature>
<evidence type="ECO:0008006" key="6">
    <source>
        <dbReference type="Google" id="ProtNLM"/>
    </source>
</evidence>
<feature type="compositionally biased region" description="Basic and acidic residues" evidence="1">
    <location>
        <begin position="540"/>
        <end position="553"/>
    </location>
</feature>
<accession>A0A9P7BA56</accession>
<feature type="chain" id="PRO_5040480200" description="Transmembrane protein" evidence="3">
    <location>
        <begin position="21"/>
        <end position="642"/>
    </location>
</feature>
<dbReference type="EMBL" id="PUHQ01000004">
    <property type="protein sequence ID" value="KAG0666650.1"/>
    <property type="molecule type" value="Genomic_DNA"/>
</dbReference>
<feature type="region of interest" description="Disordered" evidence="1">
    <location>
        <begin position="468"/>
        <end position="504"/>
    </location>
</feature>
<feature type="compositionally biased region" description="Low complexity" evidence="1">
    <location>
        <begin position="166"/>
        <end position="186"/>
    </location>
</feature>
<feature type="signal peptide" evidence="3">
    <location>
        <begin position="1"/>
        <end position="20"/>
    </location>
</feature>
<dbReference type="OrthoDB" id="2529692at2759"/>
<proteinExistence type="predicted"/>
<feature type="compositionally biased region" description="Basic residues" evidence="1">
    <location>
        <begin position="579"/>
        <end position="597"/>
    </location>
</feature>
<comment type="caution">
    <text evidence="4">The sequence shown here is derived from an EMBL/GenBank/DDBJ whole genome shotgun (WGS) entry which is preliminary data.</text>
</comment>
<keyword evidence="5" id="KW-1185">Reference proteome</keyword>
<dbReference type="AlphaFoldDB" id="A0A9P7BA56"/>
<evidence type="ECO:0000256" key="3">
    <source>
        <dbReference type="SAM" id="SignalP"/>
    </source>
</evidence>
<organism evidence="4 5">
    <name type="scientific">Rhodotorula mucilaginosa</name>
    <name type="common">Yeast</name>
    <name type="synonym">Rhodotorula rubra</name>
    <dbReference type="NCBI Taxonomy" id="5537"/>
    <lineage>
        <taxon>Eukaryota</taxon>
        <taxon>Fungi</taxon>
        <taxon>Dikarya</taxon>
        <taxon>Basidiomycota</taxon>
        <taxon>Pucciniomycotina</taxon>
        <taxon>Microbotryomycetes</taxon>
        <taxon>Sporidiobolales</taxon>
        <taxon>Sporidiobolaceae</taxon>
        <taxon>Rhodotorula</taxon>
    </lineage>
</organism>
<evidence type="ECO:0000256" key="1">
    <source>
        <dbReference type="SAM" id="MobiDB-lite"/>
    </source>
</evidence>
<evidence type="ECO:0000313" key="4">
    <source>
        <dbReference type="EMBL" id="KAG0666650.1"/>
    </source>
</evidence>
<evidence type="ECO:0000256" key="2">
    <source>
        <dbReference type="SAM" id="Phobius"/>
    </source>
</evidence>
<protein>
    <recommendedName>
        <fullName evidence="6">Transmembrane protein</fullName>
    </recommendedName>
</protein>
<reference evidence="4 5" key="1">
    <citation type="submission" date="2020-11" db="EMBL/GenBank/DDBJ databases">
        <title>Kefir isolates.</title>
        <authorList>
            <person name="Marcisauskas S."/>
            <person name="Kim Y."/>
            <person name="Blasche S."/>
        </authorList>
    </citation>
    <scope>NUCLEOTIDE SEQUENCE [LARGE SCALE GENOMIC DNA]</scope>
    <source>
        <strain evidence="4 5">KR</strain>
    </source>
</reference>
<keyword evidence="2" id="KW-0812">Transmembrane</keyword>
<gene>
    <name evidence="4" type="ORF">C6P46_004316</name>
</gene>
<name>A0A9P7BA56_RHOMI</name>